<proteinExistence type="predicted"/>
<sequence length="197" mass="20693">MVPRGGVKTGDDALRTGTIMATSLGLAALGVAALGSVADQGGAYATAAGPALSAPALAEDAARVAPDYLAVIYDAFGRTDEGEIYDTLAMVAGGEALVTLYLERMGAMAGVDYEPDQTVFEMDMLDLDARQFEGGVWMDATWHVMGLVGHEGHRHVRDNTYSARFEMTPESGAWRITRFTLTDAERITADAGGAAGQ</sequence>
<evidence type="ECO:0000313" key="2">
    <source>
        <dbReference type="Proteomes" id="UP000199286"/>
    </source>
</evidence>
<dbReference type="STRING" id="321339.SAMN05444340_10152"/>
<keyword evidence="2" id="KW-1185">Reference proteome</keyword>
<evidence type="ECO:0000313" key="1">
    <source>
        <dbReference type="EMBL" id="SDX83438.1"/>
    </source>
</evidence>
<dbReference type="AlphaFoldDB" id="A0A1H3EZF9"/>
<reference evidence="1 2" key="1">
    <citation type="submission" date="2016-10" db="EMBL/GenBank/DDBJ databases">
        <authorList>
            <person name="de Groot N.N."/>
        </authorList>
    </citation>
    <scope>NUCLEOTIDE SEQUENCE [LARGE SCALE GENOMIC DNA]</scope>
    <source>
        <strain evidence="1 2">DSM 26880</strain>
    </source>
</reference>
<dbReference type="OrthoDB" id="7650670at2"/>
<protein>
    <submittedName>
        <fullName evidence="1">Uncharacterized protein</fullName>
    </submittedName>
</protein>
<name>A0A1H3EZF9_9RHOB</name>
<organism evidence="1 2">
    <name type="scientific">Citreimonas salinaria</name>
    <dbReference type="NCBI Taxonomy" id="321339"/>
    <lineage>
        <taxon>Bacteria</taxon>
        <taxon>Pseudomonadati</taxon>
        <taxon>Pseudomonadota</taxon>
        <taxon>Alphaproteobacteria</taxon>
        <taxon>Rhodobacterales</taxon>
        <taxon>Roseobacteraceae</taxon>
        <taxon>Citreimonas</taxon>
    </lineage>
</organism>
<accession>A0A1H3EZF9</accession>
<dbReference type="EMBL" id="FNPF01000001">
    <property type="protein sequence ID" value="SDX83438.1"/>
    <property type="molecule type" value="Genomic_DNA"/>
</dbReference>
<gene>
    <name evidence="1" type="ORF">SAMN05444340_10152</name>
</gene>
<dbReference type="Proteomes" id="UP000199286">
    <property type="component" value="Unassembled WGS sequence"/>
</dbReference>